<dbReference type="Proteomes" id="UP000271097">
    <property type="component" value="Unassembled WGS sequence"/>
</dbReference>
<proteinExistence type="predicted"/>
<name>A0A3M4SG83_PSEA0</name>
<evidence type="ECO:0000313" key="1">
    <source>
        <dbReference type="EMBL" id="RMR13973.1"/>
    </source>
</evidence>
<sequence>MRCRFVTRSVTQGIPTLEREERSPHYRAALRVSCSSGRSASDLEQAARRRFVTRSVTQGIPTLEREER</sequence>
<accession>A0A3M4SG83</accession>
<dbReference type="EMBL" id="RBRS01000303">
    <property type="protein sequence ID" value="RMR13973.1"/>
    <property type="molecule type" value="Genomic_DNA"/>
</dbReference>
<evidence type="ECO:0000313" key="2">
    <source>
        <dbReference type="Proteomes" id="UP000271097"/>
    </source>
</evidence>
<dbReference type="AlphaFoldDB" id="A0A3M4SG83"/>
<protein>
    <submittedName>
        <fullName evidence="1">Uncharacterized protein</fullName>
    </submittedName>
</protein>
<comment type="caution">
    <text evidence="1">The sequence shown here is derived from an EMBL/GenBank/DDBJ whole genome shotgun (WGS) entry which is preliminary data.</text>
</comment>
<organism evidence="1 2">
    <name type="scientific">Pseudomonas amygdali pv. ulmi</name>
    <dbReference type="NCBI Taxonomy" id="251720"/>
    <lineage>
        <taxon>Bacteria</taxon>
        <taxon>Pseudomonadati</taxon>
        <taxon>Pseudomonadota</taxon>
        <taxon>Gammaproteobacteria</taxon>
        <taxon>Pseudomonadales</taxon>
        <taxon>Pseudomonadaceae</taxon>
        <taxon>Pseudomonas</taxon>
        <taxon>Pseudomonas amygdali</taxon>
    </lineage>
</organism>
<reference evidence="1 2" key="1">
    <citation type="submission" date="2018-08" db="EMBL/GenBank/DDBJ databases">
        <title>Recombination of ecologically and evolutionarily significant loci maintains genetic cohesion in the Pseudomonas syringae species complex.</title>
        <authorList>
            <person name="Dillon M."/>
            <person name="Thakur S."/>
            <person name="Almeida R.N.D."/>
            <person name="Weir B.S."/>
            <person name="Guttman D.S."/>
        </authorList>
    </citation>
    <scope>NUCLEOTIDE SEQUENCE [LARGE SCALE GENOMIC DNA]</scope>
    <source>
        <strain evidence="1 2">ICMP 5931</strain>
    </source>
</reference>
<gene>
    <name evidence="1" type="ORF">ALP90_04707</name>
</gene>